<gene>
    <name evidence="2" type="ORF">EV186_1011354</name>
</gene>
<dbReference type="EMBL" id="SNXZ01000001">
    <property type="protein sequence ID" value="TDQ05384.1"/>
    <property type="molecule type" value="Genomic_DNA"/>
</dbReference>
<evidence type="ECO:0000313" key="2">
    <source>
        <dbReference type="EMBL" id="TDQ05384.1"/>
    </source>
</evidence>
<organism evidence="2 3">
    <name type="scientific">Labedaea rhizosphaerae</name>
    <dbReference type="NCBI Taxonomy" id="598644"/>
    <lineage>
        <taxon>Bacteria</taxon>
        <taxon>Bacillati</taxon>
        <taxon>Actinomycetota</taxon>
        <taxon>Actinomycetes</taxon>
        <taxon>Pseudonocardiales</taxon>
        <taxon>Pseudonocardiaceae</taxon>
        <taxon>Labedaea</taxon>
    </lineage>
</organism>
<dbReference type="AlphaFoldDB" id="A0A4R6SN30"/>
<proteinExistence type="predicted"/>
<keyword evidence="1" id="KW-0472">Membrane</keyword>
<dbReference type="OrthoDB" id="3681611at2"/>
<keyword evidence="1" id="KW-0812">Transmembrane</keyword>
<keyword evidence="1" id="KW-1133">Transmembrane helix</keyword>
<accession>A0A4R6SN30</accession>
<keyword evidence="3" id="KW-1185">Reference proteome</keyword>
<protein>
    <submittedName>
        <fullName evidence="2">Uncharacterized protein</fullName>
    </submittedName>
</protein>
<evidence type="ECO:0000313" key="3">
    <source>
        <dbReference type="Proteomes" id="UP000295444"/>
    </source>
</evidence>
<dbReference type="Proteomes" id="UP000295444">
    <property type="component" value="Unassembled WGS sequence"/>
</dbReference>
<dbReference type="RefSeq" id="WP_133848144.1">
    <property type="nucleotide sequence ID" value="NZ_SNXZ01000001.1"/>
</dbReference>
<feature type="transmembrane region" description="Helical" evidence="1">
    <location>
        <begin position="41"/>
        <end position="62"/>
    </location>
</feature>
<name>A0A4R6SN30_LABRH</name>
<comment type="caution">
    <text evidence="2">The sequence shown here is derived from an EMBL/GenBank/DDBJ whole genome shotgun (WGS) entry which is preliminary data.</text>
</comment>
<reference evidence="2 3" key="1">
    <citation type="submission" date="2019-03" db="EMBL/GenBank/DDBJ databases">
        <title>Genomic Encyclopedia of Type Strains, Phase IV (KMG-IV): sequencing the most valuable type-strain genomes for metagenomic binning, comparative biology and taxonomic classification.</title>
        <authorList>
            <person name="Goeker M."/>
        </authorList>
    </citation>
    <scope>NUCLEOTIDE SEQUENCE [LARGE SCALE GENOMIC DNA]</scope>
    <source>
        <strain evidence="2 3">DSM 45361</strain>
    </source>
</reference>
<evidence type="ECO:0000256" key="1">
    <source>
        <dbReference type="SAM" id="Phobius"/>
    </source>
</evidence>
<sequence length="264" mass="27646">MSEQELRDGLAALVVDEPPLNFDPDALMANADAAARRRRTLVGVSGATVVIAAAAVALPITLRGVGNPNAQTTPGAVVTTTAGAPGFVWPPAHNKVPALTVEQVEQTAHKLQTEARRAFPRAVPTATEVGVDLFAGEAEGDYHAGQLNLNGAVHFATAQGRAAVDIEVNAGASTPSPGKTCVHESDATCKIMPQQDGTVLVVTRWGQDQLQVLTVRHFRPDGVVVAVSGYNADTFLPKPTPYLPRIPVTEKQLVALATDKGLTM</sequence>